<evidence type="ECO:0000259" key="4">
    <source>
        <dbReference type="Pfam" id="PF03135"/>
    </source>
</evidence>
<name>A0A7W9ZFR4_NOVIT</name>
<comment type="caution">
    <text evidence="5">The sequence shown here is derived from an EMBL/GenBank/DDBJ whole genome shotgun (WGS) entry which is preliminary data.</text>
</comment>
<protein>
    <submittedName>
        <fullName evidence="5">Type IV secretion system protein VirB4</fullName>
    </submittedName>
</protein>
<dbReference type="Gene3D" id="3.40.50.300">
    <property type="entry name" value="P-loop containing nucleotide triphosphate hydrolases"/>
    <property type="match status" value="1"/>
</dbReference>
<dbReference type="PANTHER" id="PTHR30121:SF12">
    <property type="entry name" value="TYPE IV SECRETION SYSTEM PROTEIN CAGE"/>
    <property type="match status" value="1"/>
</dbReference>
<organism evidence="5 6">
    <name type="scientific">Novispirillum itersonii</name>
    <name type="common">Aquaspirillum itersonii</name>
    <dbReference type="NCBI Taxonomy" id="189"/>
    <lineage>
        <taxon>Bacteria</taxon>
        <taxon>Pseudomonadati</taxon>
        <taxon>Pseudomonadota</taxon>
        <taxon>Alphaproteobacteria</taxon>
        <taxon>Rhodospirillales</taxon>
        <taxon>Novispirillaceae</taxon>
        <taxon>Novispirillum</taxon>
    </lineage>
</organism>
<dbReference type="InterPro" id="IPR018145">
    <property type="entry name" value="CagE_TrbE_VirB_cntrl_dom"/>
</dbReference>
<dbReference type="SUPFAM" id="SSF52540">
    <property type="entry name" value="P-loop containing nucleoside triphosphate hydrolases"/>
    <property type="match status" value="1"/>
</dbReference>
<gene>
    <name evidence="5" type="ORF">FHS48_002063</name>
</gene>
<dbReference type="Proteomes" id="UP000544872">
    <property type="component" value="Unassembled WGS sequence"/>
</dbReference>
<sequence length="792" mass="86787">MWDDVIATAVVAAGAGAAVIPALRDRAFGTVREDWLADELPFDRIHDGLTIVNKDGSQTRAWAITGLCYDAKLDQEQITLLKGRTALLHDLGKRGLSLRLLAVKRRRPLDVAATWPCRTLAEIGEAEAARYTWSHEIEWFLLASGRSSQALMEADEAIRSTLHSYQPAALRQPEDKTQPCPLTGLLNGLVCGEYRRDLLPLSTNLSGSIIGADMAFDRASGTIRAEAEDCTHMRIISVTQWPDTVSGQMVSRLLSLDADLEISQICEPIEPSRALFLYKREENAQRHSWFKNPGRLEEVEIILERLAKGDLTLFITQMQVIVRSQDPATLESLTRQVTAILGELRVSYAVETRGAPAVWFGRFPEAAKKIPGGKLLRPLTILNQNVAALWTFQHSASGMPGNPFGKGPVRLFRTLSGQVYRFQFHVAERPKSRGNALVFAPTGGGKSTLMMHLLGGFAKWPGVLSVVLDSKEGARYMVEAMGGFYQGYDQLSLNPLDVGADTQQNRQRIYSILTAMCGPMALSPDDKVKLAHAVEQVFHLDPPHRTLTEALADAFPASSELARQFSRWVVDTKGNRGQYAHLLNAPRDSIGSGVLLGHHLVGINMNELLDDPDLGPPVVAHLAQALSQSAAANARGFFIFVDEAAKLIGNPGFASLVKEMYREYRKLGGAVALAFQDPAALLESPEGPAIIDGTATMIFLPNAKARPEDLRKLGLNDEQVAFACGQTLLKPGERQALVIRRDAAIGLDESAFLDVNLAYLGNALRFYDAGTDVNKRLAALKAQWGDQWINHL</sequence>
<evidence type="ECO:0000256" key="2">
    <source>
        <dbReference type="ARBA" id="ARBA00022741"/>
    </source>
</evidence>
<dbReference type="InterPro" id="IPR051162">
    <property type="entry name" value="T4SS_component"/>
</dbReference>
<dbReference type="EMBL" id="JACIIX010000007">
    <property type="protein sequence ID" value="MBB6210638.1"/>
    <property type="molecule type" value="Genomic_DNA"/>
</dbReference>
<evidence type="ECO:0000256" key="1">
    <source>
        <dbReference type="ARBA" id="ARBA00006512"/>
    </source>
</evidence>
<keyword evidence="3" id="KW-0067">ATP-binding</keyword>
<dbReference type="PANTHER" id="PTHR30121">
    <property type="entry name" value="UNCHARACTERIZED PROTEIN YJGR-RELATED"/>
    <property type="match status" value="1"/>
</dbReference>
<dbReference type="Pfam" id="PF03135">
    <property type="entry name" value="CagE_TrbE_VirB"/>
    <property type="match status" value="1"/>
</dbReference>
<proteinExistence type="inferred from homology"/>
<reference evidence="5 6" key="1">
    <citation type="submission" date="2020-08" db="EMBL/GenBank/DDBJ databases">
        <title>Genomic Encyclopedia of Type Strains, Phase IV (KMG-IV): sequencing the most valuable type-strain genomes for metagenomic binning, comparative biology and taxonomic classification.</title>
        <authorList>
            <person name="Goeker M."/>
        </authorList>
    </citation>
    <scope>NUCLEOTIDE SEQUENCE [LARGE SCALE GENOMIC DNA]</scope>
    <source>
        <strain evidence="5 6">DSM 11590</strain>
    </source>
</reference>
<evidence type="ECO:0000313" key="6">
    <source>
        <dbReference type="Proteomes" id="UP000544872"/>
    </source>
</evidence>
<dbReference type="RefSeq" id="WP_184263469.1">
    <property type="nucleotide sequence ID" value="NZ_JACIIX010000007.1"/>
</dbReference>
<feature type="domain" description="CagE TrbE VirB component of type IV transporter system central" evidence="4">
    <location>
        <begin position="184"/>
        <end position="368"/>
    </location>
</feature>
<keyword evidence="6" id="KW-1185">Reference proteome</keyword>
<accession>A0A7W9ZFR4</accession>
<dbReference type="Gene3D" id="1.10.8.730">
    <property type="match status" value="1"/>
</dbReference>
<evidence type="ECO:0000256" key="3">
    <source>
        <dbReference type="ARBA" id="ARBA00022840"/>
    </source>
</evidence>
<keyword evidence="2" id="KW-0547">Nucleotide-binding</keyword>
<dbReference type="GO" id="GO:0005524">
    <property type="term" value="F:ATP binding"/>
    <property type="evidence" value="ECO:0007669"/>
    <property type="project" value="UniProtKB-KW"/>
</dbReference>
<comment type="similarity">
    <text evidence="1">Belongs to the TrbE/VirB4 family.</text>
</comment>
<dbReference type="AlphaFoldDB" id="A0A7W9ZFR4"/>
<dbReference type="InterPro" id="IPR027417">
    <property type="entry name" value="P-loop_NTPase"/>
</dbReference>
<evidence type="ECO:0000313" key="5">
    <source>
        <dbReference type="EMBL" id="MBB6210638.1"/>
    </source>
</evidence>